<dbReference type="HOGENOM" id="CLU_1962543_0_0_1"/>
<feature type="signal peptide" evidence="1">
    <location>
        <begin position="1"/>
        <end position="19"/>
    </location>
</feature>
<evidence type="ECO:0000256" key="1">
    <source>
        <dbReference type="SAM" id="SignalP"/>
    </source>
</evidence>
<keyword evidence="3" id="KW-1185">Reference proteome</keyword>
<feature type="chain" id="PRO_5004658888" evidence="1">
    <location>
        <begin position="20"/>
        <end position="128"/>
    </location>
</feature>
<gene>
    <name evidence="2" type="ORF">AMTR_s00070p00044280</name>
</gene>
<evidence type="ECO:0000313" key="2">
    <source>
        <dbReference type="EMBL" id="ERN20572.1"/>
    </source>
</evidence>
<name>U5DGH5_AMBTC</name>
<organism evidence="2 3">
    <name type="scientific">Amborella trichopoda</name>
    <dbReference type="NCBI Taxonomy" id="13333"/>
    <lineage>
        <taxon>Eukaryota</taxon>
        <taxon>Viridiplantae</taxon>
        <taxon>Streptophyta</taxon>
        <taxon>Embryophyta</taxon>
        <taxon>Tracheophyta</taxon>
        <taxon>Spermatophyta</taxon>
        <taxon>Magnoliopsida</taxon>
        <taxon>Amborellales</taxon>
        <taxon>Amborellaceae</taxon>
        <taxon>Amborella</taxon>
    </lineage>
</organism>
<keyword evidence="1" id="KW-0732">Signal</keyword>
<reference evidence="3" key="1">
    <citation type="journal article" date="2013" name="Science">
        <title>The Amborella genome and the evolution of flowering plants.</title>
        <authorList>
            <consortium name="Amborella Genome Project"/>
        </authorList>
    </citation>
    <scope>NUCLEOTIDE SEQUENCE [LARGE SCALE GENOMIC DNA]</scope>
</reference>
<proteinExistence type="predicted"/>
<protein>
    <submittedName>
        <fullName evidence="2">Uncharacterized protein</fullName>
    </submittedName>
</protein>
<dbReference type="EMBL" id="KI392058">
    <property type="protein sequence ID" value="ERN20572.1"/>
    <property type="molecule type" value="Genomic_DNA"/>
</dbReference>
<evidence type="ECO:0000313" key="3">
    <source>
        <dbReference type="Proteomes" id="UP000017836"/>
    </source>
</evidence>
<sequence>MKRWFVLFTVAVSLLWCSTLHLHSSSMEREQANESVEREQASDLTSHKCSLHFDALAIVLIIFGFKERTSKRFYGSMEREEARDSMDGKQASDPELWSLYEIDNQSCIPNDRLHGTFHLIRFVEVIDF</sequence>
<dbReference type="Proteomes" id="UP000017836">
    <property type="component" value="Unassembled WGS sequence"/>
</dbReference>
<dbReference type="AlphaFoldDB" id="U5DGH5"/>
<dbReference type="Gramene" id="ERN20572">
    <property type="protein sequence ID" value="ERN20572"/>
    <property type="gene ID" value="AMTR_s00070p00044280"/>
</dbReference>
<accession>U5DGH5</accession>